<reference evidence="1 2" key="1">
    <citation type="submission" date="2020-06" db="EMBL/GenBank/DDBJ databases">
        <authorList>
            <person name="Jo H."/>
        </authorList>
    </citation>
    <scope>NUCLEOTIDE SEQUENCE [LARGE SCALE GENOMIC DNA]</scope>
    <source>
        <strain evidence="1 2">I46</strain>
    </source>
</reference>
<sequence length="206" mass="22153">MTRPRLVLDALPALSWVPVDGDATVEPSTQTLTLRSAPGADWTNDATGGAQQHRAASLAFVAPSRPFMLSAKVSITGVRSTFDAGALSIWSDRDHWAKVCFENSPEGDTMVVSVVTNTYSDDVNSHLVTGTSIHLRVAFLGDDAWAFHSSPDGERWSFVRLFRLPVASGTTYVGFLSQAPLGDRCDAVFSDIRLSHGLLGDTRDGS</sequence>
<organism evidence="1 2">
    <name type="scientific">Microbacterium oleivorans</name>
    <dbReference type="NCBI Taxonomy" id="273677"/>
    <lineage>
        <taxon>Bacteria</taxon>
        <taxon>Bacillati</taxon>
        <taxon>Actinomycetota</taxon>
        <taxon>Actinomycetes</taxon>
        <taxon>Micrococcales</taxon>
        <taxon>Microbacteriaceae</taxon>
        <taxon>Microbacterium</taxon>
    </lineage>
</organism>
<dbReference type="PANTHER" id="PTHR35332:SF2">
    <property type="entry name" value="REGULATION OF ENOLASE PROTEIN 1"/>
    <property type="match status" value="1"/>
</dbReference>
<dbReference type="InterPro" id="IPR013320">
    <property type="entry name" value="ConA-like_dom_sf"/>
</dbReference>
<dbReference type="PANTHER" id="PTHR35332">
    <property type="entry name" value="REGULATION OF ENOLASE PROTEIN 1"/>
    <property type="match status" value="1"/>
</dbReference>
<proteinExistence type="predicted"/>
<name>A0A7D5JF45_9MICO</name>
<accession>A0A7D5JF45</accession>
<evidence type="ECO:0000313" key="1">
    <source>
        <dbReference type="EMBL" id="QLD11618.1"/>
    </source>
</evidence>
<dbReference type="RefSeq" id="WP_178011692.1">
    <property type="nucleotide sequence ID" value="NZ_CP058316.1"/>
</dbReference>
<evidence type="ECO:0000313" key="2">
    <source>
        <dbReference type="Proteomes" id="UP000509638"/>
    </source>
</evidence>
<dbReference type="InterPro" id="IPR009784">
    <property type="entry name" value="DUF1349"/>
</dbReference>
<dbReference type="SUPFAM" id="SSF49899">
    <property type="entry name" value="Concanavalin A-like lectins/glucanases"/>
    <property type="match status" value="1"/>
</dbReference>
<gene>
    <name evidence="1" type="ORF">HW566_07445</name>
</gene>
<dbReference type="Proteomes" id="UP000509638">
    <property type="component" value="Chromosome"/>
</dbReference>
<dbReference type="Gene3D" id="2.60.120.200">
    <property type="match status" value="1"/>
</dbReference>
<dbReference type="Pfam" id="PF07081">
    <property type="entry name" value="DUF1349"/>
    <property type="match status" value="1"/>
</dbReference>
<dbReference type="AlphaFoldDB" id="A0A7D5JF45"/>
<dbReference type="EMBL" id="CP058316">
    <property type="protein sequence ID" value="QLD11618.1"/>
    <property type="molecule type" value="Genomic_DNA"/>
</dbReference>
<protein>
    <submittedName>
        <fullName evidence="1">DUF1349 domain-containing protein</fullName>
    </submittedName>
</protein>